<evidence type="ECO:0000259" key="1">
    <source>
        <dbReference type="Pfam" id="PF13579"/>
    </source>
</evidence>
<keyword evidence="3" id="KW-1185">Reference proteome</keyword>
<dbReference type="RefSeq" id="WP_106770430.1">
    <property type="nucleotide sequence ID" value="NZ_PXYK01000001.1"/>
</dbReference>
<dbReference type="Gene3D" id="3.40.50.2000">
    <property type="entry name" value="Glycogen Phosphorylase B"/>
    <property type="match status" value="2"/>
</dbReference>
<dbReference type="OrthoDB" id="9806708at2"/>
<proteinExistence type="predicted"/>
<dbReference type="Pfam" id="PF13692">
    <property type="entry name" value="Glyco_trans_1_4"/>
    <property type="match status" value="1"/>
</dbReference>
<protein>
    <submittedName>
        <fullName evidence="2">Glycosyl transferase</fullName>
    </submittedName>
</protein>
<dbReference type="EMBL" id="PXYK01000001">
    <property type="protein sequence ID" value="PSJ65888.1"/>
    <property type="molecule type" value="Genomic_DNA"/>
</dbReference>
<evidence type="ECO:0000313" key="3">
    <source>
        <dbReference type="Proteomes" id="UP000241229"/>
    </source>
</evidence>
<dbReference type="GO" id="GO:0016757">
    <property type="term" value="F:glycosyltransferase activity"/>
    <property type="evidence" value="ECO:0007669"/>
    <property type="project" value="UniProtKB-ARBA"/>
</dbReference>
<dbReference type="PANTHER" id="PTHR45871">
    <property type="entry name" value="N-ACETYLGLUCOSAMINYL-PHOSPHATIDYLINOSITOL BIOSYNTHETIC PROTEIN"/>
    <property type="match status" value="1"/>
</dbReference>
<dbReference type="PANTHER" id="PTHR45871:SF1">
    <property type="entry name" value="PHOSPHATIDYLINOSITOL N-ACETYLGLUCOSAMINYLTRANSFERASE SUBUNIT A"/>
    <property type="match status" value="1"/>
</dbReference>
<keyword evidence="2" id="KW-0808">Transferase</keyword>
<feature type="domain" description="Glycosyltransferase subfamily 4-like N-terminal" evidence="1">
    <location>
        <begin position="16"/>
        <end position="186"/>
    </location>
</feature>
<sequence length="376" mass="40949">MTPPLRIVHCFRSPVGGIFRHVRDLTEAQVAAGHKVGIVCDSTTGGAFEERLFTAMSDRLELGVHRTPMQRHIGPGDVAAAWRTFKIIKELQPNVLHGHGAKGGVYARLFGSLLRVSRSRVARLYSPHGGSLHYDENTATGKVFFLLERLMGGFTDHLLFVSDYERRAYRKKVGEPPIPNALVYNGLRAAEFEPVPLKADAADFLYIGMMRDLKGPDLFIDALAQVEIRAGRPVTADMVGDGDDLPKYRQQAATLGLAERIRFHAPMPAREAFGLGRTIVVPSRAEAMPYIVLEALAAGKPMVATAVGGIPEIFGEGSPVLATPDSGALADRMTRALLDPPGFVALMPSAEELRARFGADVMAARIEQAYRETLAR</sequence>
<gene>
    <name evidence="2" type="ORF">C7I84_00910</name>
</gene>
<dbReference type="SUPFAM" id="SSF53756">
    <property type="entry name" value="UDP-Glycosyltransferase/glycogen phosphorylase"/>
    <property type="match status" value="1"/>
</dbReference>
<dbReference type="Proteomes" id="UP000241229">
    <property type="component" value="Unassembled WGS sequence"/>
</dbReference>
<reference evidence="2 3" key="1">
    <citation type="submission" date="2018-03" db="EMBL/GenBank/DDBJ databases">
        <title>The draft genome of Mesorhizobium sp. 6GN-30.</title>
        <authorList>
            <person name="Liu L."/>
            <person name="Li L."/>
            <person name="Wang T."/>
            <person name="Zhang X."/>
            <person name="Liang L."/>
        </authorList>
    </citation>
    <scope>NUCLEOTIDE SEQUENCE [LARGE SCALE GENOMIC DNA]</scope>
    <source>
        <strain evidence="2 3">6GN30</strain>
    </source>
</reference>
<dbReference type="AlphaFoldDB" id="A0A2P7STS8"/>
<dbReference type="Pfam" id="PF13579">
    <property type="entry name" value="Glyco_trans_4_4"/>
    <property type="match status" value="1"/>
</dbReference>
<evidence type="ECO:0000313" key="2">
    <source>
        <dbReference type="EMBL" id="PSJ65888.1"/>
    </source>
</evidence>
<dbReference type="InterPro" id="IPR028098">
    <property type="entry name" value="Glyco_trans_4-like_N"/>
</dbReference>
<name>A0A2P7STS8_9HYPH</name>
<comment type="caution">
    <text evidence="2">The sequence shown here is derived from an EMBL/GenBank/DDBJ whole genome shotgun (WGS) entry which is preliminary data.</text>
</comment>
<accession>A0A2P7STS8</accession>
<organism evidence="2 3">
    <name type="scientific">Kumtagia ephedrae</name>
    <dbReference type="NCBI Taxonomy" id="2116701"/>
    <lineage>
        <taxon>Bacteria</taxon>
        <taxon>Pseudomonadati</taxon>
        <taxon>Pseudomonadota</taxon>
        <taxon>Alphaproteobacteria</taxon>
        <taxon>Hyphomicrobiales</taxon>
        <taxon>Phyllobacteriaceae</taxon>
        <taxon>Kumtagia</taxon>
    </lineage>
</organism>